<dbReference type="PANTHER" id="PTHR24320:SF148">
    <property type="entry name" value="NAD(P)-BINDING ROSSMANN-FOLD SUPERFAMILY PROTEIN"/>
    <property type="match status" value="1"/>
</dbReference>
<sequence>MPRTPDLTLPDLTGRRAVVTGGSDGVGLGIADRLAAAGAEVVLPVRNAAKGAAAADRIRDRHPGAAVSLRELDLSSLSSVAALGETLRAEGRPVHLLINNAGVMTPPERRTTADGFELQFGTNHLGHVALVAHLLPLLREGHARVVCQISVAAARGTVLWDDPDSERSYDGMAAYRHSKIAFGLFGLELDRRSRAAGWGVTANLSHPGVAPTNLLNARPDLGRERRSAGRRVIGALSRAGLLVGTADSAGLPALLAATAPDAGHAVFYGPKGPGRVGGPPAEQELYRPLRDADAARRVWDLSQQRAGVSFDGAATP</sequence>
<keyword evidence="4" id="KW-1185">Reference proteome</keyword>
<dbReference type="AlphaFoldDB" id="A0A852WGY9"/>
<dbReference type="GeneID" id="98054773"/>
<evidence type="ECO:0000313" key="3">
    <source>
        <dbReference type="EMBL" id="NYG04826.1"/>
    </source>
</evidence>
<evidence type="ECO:0000256" key="1">
    <source>
        <dbReference type="ARBA" id="ARBA00006484"/>
    </source>
</evidence>
<evidence type="ECO:0000256" key="2">
    <source>
        <dbReference type="ARBA" id="ARBA00023002"/>
    </source>
</evidence>
<name>A0A852WGY9_PSEA5</name>
<dbReference type="SUPFAM" id="SSF51735">
    <property type="entry name" value="NAD(P)-binding Rossmann-fold domains"/>
    <property type="match status" value="1"/>
</dbReference>
<accession>A0A852WGY9</accession>
<dbReference type="Gene3D" id="3.40.50.720">
    <property type="entry name" value="NAD(P)-binding Rossmann-like Domain"/>
    <property type="match status" value="1"/>
</dbReference>
<dbReference type="PANTHER" id="PTHR24320">
    <property type="entry name" value="RETINOL DEHYDROGENASE"/>
    <property type="match status" value="1"/>
</dbReference>
<gene>
    <name evidence="3" type="ORF">HDA37_005111</name>
</gene>
<protein>
    <submittedName>
        <fullName evidence="3">NAD(P)-dependent dehydrogenase (Short-subunit alcohol dehydrogenase family)</fullName>
    </submittedName>
</protein>
<dbReference type="PRINTS" id="PR00081">
    <property type="entry name" value="GDHRDH"/>
</dbReference>
<dbReference type="NCBIfam" id="NF004513">
    <property type="entry name" value="PRK05854.1"/>
    <property type="match status" value="1"/>
</dbReference>
<dbReference type="InterPro" id="IPR036291">
    <property type="entry name" value="NAD(P)-bd_dom_sf"/>
</dbReference>
<organism evidence="3 4">
    <name type="scientific">Pseudonocardia alni</name>
    <name type="common">Amycolata alni</name>
    <dbReference type="NCBI Taxonomy" id="33907"/>
    <lineage>
        <taxon>Bacteria</taxon>
        <taxon>Bacillati</taxon>
        <taxon>Actinomycetota</taxon>
        <taxon>Actinomycetes</taxon>
        <taxon>Pseudonocardiales</taxon>
        <taxon>Pseudonocardiaceae</taxon>
        <taxon>Pseudonocardia</taxon>
    </lineage>
</organism>
<comment type="similarity">
    <text evidence="1">Belongs to the short-chain dehydrogenases/reductases (SDR) family.</text>
</comment>
<proteinExistence type="inferred from homology"/>
<keyword evidence="2" id="KW-0560">Oxidoreductase</keyword>
<comment type="caution">
    <text evidence="3">The sequence shown here is derived from an EMBL/GenBank/DDBJ whole genome shotgun (WGS) entry which is preliminary data.</text>
</comment>
<dbReference type="InterPro" id="IPR002347">
    <property type="entry name" value="SDR_fam"/>
</dbReference>
<reference evidence="3 4" key="1">
    <citation type="submission" date="2020-07" db="EMBL/GenBank/DDBJ databases">
        <title>Sequencing the genomes of 1000 actinobacteria strains.</title>
        <authorList>
            <person name="Klenk H.-P."/>
        </authorList>
    </citation>
    <scope>NUCLEOTIDE SEQUENCE [LARGE SCALE GENOMIC DNA]</scope>
    <source>
        <strain evidence="3 4">DSM 44749</strain>
    </source>
</reference>
<dbReference type="RefSeq" id="WP_073574107.1">
    <property type="nucleotide sequence ID" value="NZ_BAAAJZ010000004.1"/>
</dbReference>
<dbReference type="EMBL" id="JACCCZ010000001">
    <property type="protein sequence ID" value="NYG04826.1"/>
    <property type="molecule type" value="Genomic_DNA"/>
</dbReference>
<dbReference type="GO" id="GO:0016491">
    <property type="term" value="F:oxidoreductase activity"/>
    <property type="evidence" value="ECO:0007669"/>
    <property type="project" value="UniProtKB-KW"/>
</dbReference>
<dbReference type="Pfam" id="PF00106">
    <property type="entry name" value="adh_short"/>
    <property type="match status" value="1"/>
</dbReference>
<evidence type="ECO:0000313" key="4">
    <source>
        <dbReference type="Proteomes" id="UP000549695"/>
    </source>
</evidence>
<dbReference type="Proteomes" id="UP000549695">
    <property type="component" value="Unassembled WGS sequence"/>
</dbReference>